<keyword evidence="2" id="KW-1185">Reference proteome</keyword>
<comment type="caution">
    <text evidence="1">The sequence shown here is derived from an EMBL/GenBank/DDBJ whole genome shotgun (WGS) entry which is preliminary data.</text>
</comment>
<proteinExistence type="predicted"/>
<dbReference type="AlphaFoldDB" id="A0A2I0L7G6"/>
<evidence type="ECO:0000313" key="1">
    <source>
        <dbReference type="EMBL" id="PKI76648.1"/>
    </source>
</evidence>
<reference evidence="1 2" key="1">
    <citation type="submission" date="2017-11" db="EMBL/GenBank/DDBJ databases">
        <title>De-novo sequencing of pomegranate (Punica granatum L.) genome.</title>
        <authorList>
            <person name="Akparov Z."/>
            <person name="Amiraslanov A."/>
            <person name="Hajiyeva S."/>
            <person name="Abbasov M."/>
            <person name="Kaur K."/>
            <person name="Hamwieh A."/>
            <person name="Solovyev V."/>
            <person name="Salamov A."/>
            <person name="Braich B."/>
            <person name="Kosarev P."/>
            <person name="Mahmoud A."/>
            <person name="Hajiyev E."/>
            <person name="Babayeva S."/>
            <person name="Izzatullayeva V."/>
            <person name="Mammadov A."/>
            <person name="Mammadov A."/>
            <person name="Sharifova S."/>
            <person name="Ojaghi J."/>
            <person name="Eynullazada K."/>
            <person name="Bayramov B."/>
            <person name="Abdulazimova A."/>
            <person name="Shahmuradov I."/>
        </authorList>
    </citation>
    <scope>NUCLEOTIDE SEQUENCE [LARGE SCALE GENOMIC DNA]</scope>
    <source>
        <strain evidence="2">cv. AG2017</strain>
        <tissue evidence="1">Leaf</tissue>
    </source>
</reference>
<gene>
    <name evidence="1" type="ORF">CRG98_002957</name>
</gene>
<dbReference type="EMBL" id="PGOL01000111">
    <property type="protein sequence ID" value="PKI76648.1"/>
    <property type="molecule type" value="Genomic_DNA"/>
</dbReference>
<evidence type="ECO:0000313" key="2">
    <source>
        <dbReference type="Proteomes" id="UP000233551"/>
    </source>
</evidence>
<accession>A0A2I0L7G6</accession>
<protein>
    <submittedName>
        <fullName evidence="1">Uncharacterized protein</fullName>
    </submittedName>
</protein>
<name>A0A2I0L7G6_PUNGR</name>
<dbReference type="Proteomes" id="UP000233551">
    <property type="component" value="Unassembled WGS sequence"/>
</dbReference>
<organism evidence="1 2">
    <name type="scientific">Punica granatum</name>
    <name type="common">Pomegranate</name>
    <dbReference type="NCBI Taxonomy" id="22663"/>
    <lineage>
        <taxon>Eukaryota</taxon>
        <taxon>Viridiplantae</taxon>
        <taxon>Streptophyta</taxon>
        <taxon>Embryophyta</taxon>
        <taxon>Tracheophyta</taxon>
        <taxon>Spermatophyta</taxon>
        <taxon>Magnoliopsida</taxon>
        <taxon>eudicotyledons</taxon>
        <taxon>Gunneridae</taxon>
        <taxon>Pentapetalae</taxon>
        <taxon>rosids</taxon>
        <taxon>malvids</taxon>
        <taxon>Myrtales</taxon>
        <taxon>Lythraceae</taxon>
        <taxon>Punica</taxon>
    </lineage>
</organism>
<sequence length="112" mass="11991">MAHWRCVCSAGWVAGMGSASDHSAHNSLVVRKSSAASESIGSKRGPCRGIYPRVHAWASTSPPPRPLQGGAHSSKFPIASLWPGSCLSELPLRLWLAGEFLIVWRVSEVLVS</sequence>